<feature type="transmembrane region" description="Helical" evidence="2">
    <location>
        <begin position="229"/>
        <end position="251"/>
    </location>
</feature>
<dbReference type="EMBL" id="PQAP01000012">
    <property type="protein sequence ID" value="PWB75187.1"/>
    <property type="molecule type" value="Genomic_DNA"/>
</dbReference>
<feature type="transmembrane region" description="Helical" evidence="2">
    <location>
        <begin position="330"/>
        <end position="346"/>
    </location>
</feature>
<feature type="transmembrane region" description="Helical" evidence="2">
    <location>
        <begin position="145"/>
        <end position="162"/>
    </location>
</feature>
<comment type="caution">
    <text evidence="3">The sequence shown here is derived from an EMBL/GenBank/DDBJ whole genome shotgun (WGS) entry which is preliminary data.</text>
</comment>
<gene>
    <name evidence="3" type="ORF">C3F09_02980</name>
</gene>
<dbReference type="AlphaFoldDB" id="A0A855X3B3"/>
<evidence type="ECO:0000313" key="4">
    <source>
        <dbReference type="Proteomes" id="UP000250918"/>
    </source>
</evidence>
<keyword evidence="2" id="KW-0812">Transmembrane</keyword>
<sequence length="429" mass="48803">MAQREAAEGDSEARSNLDRASGPQDFSAMLAEHNSLPPRIPAAEWRSAVLLPLVLTAATIAVHWFSPSKMHLSAAEWDKVYQYHQTLEAFRVRPLTTNLVGAISSVSGATFKTAFISFQFAMFFISCLVFYWYLRQLAFTHRESMAGSGIFHLAVPVFLANFEPIHTWDDFWVYIFVPLSIITLGRRKYLPAAVCMLITILAREINLVLVPVWFWLAYLAENRALLRPLATLATVLAAFAAVRFVLTGASTGDRDINLLFNFDGLLRSRDTIFSLLISNGFVWLTGLWHTKRLWSARQDQERFFSRAALYTTVVYIATGIFFGFARESRYFTVPAIFLVPLTLLFFREYRPVFARLLLMIPRWWHKVAASVMLLGVCVGLTKLAFPRFEYRPWHDGNWGFLALHLGVAIFATAAILIGRSESKERQVRP</sequence>
<evidence type="ECO:0008006" key="5">
    <source>
        <dbReference type="Google" id="ProtNLM"/>
    </source>
</evidence>
<organism evidence="3 4">
    <name type="scientific">candidate division GN15 bacterium</name>
    <dbReference type="NCBI Taxonomy" id="2072418"/>
    <lineage>
        <taxon>Bacteria</taxon>
        <taxon>candidate division GN15</taxon>
    </lineage>
</organism>
<feature type="transmembrane region" description="Helical" evidence="2">
    <location>
        <begin position="114"/>
        <end position="133"/>
    </location>
</feature>
<protein>
    <recommendedName>
        <fullName evidence="5">DUF2029 domain-containing protein</fullName>
    </recommendedName>
</protein>
<feature type="transmembrane region" description="Helical" evidence="2">
    <location>
        <begin position="271"/>
        <end position="291"/>
    </location>
</feature>
<name>A0A855X3B3_9BACT</name>
<proteinExistence type="predicted"/>
<feature type="transmembrane region" description="Helical" evidence="2">
    <location>
        <begin position="48"/>
        <end position="66"/>
    </location>
</feature>
<feature type="transmembrane region" description="Helical" evidence="2">
    <location>
        <begin position="189"/>
        <end position="217"/>
    </location>
</feature>
<evidence type="ECO:0000256" key="2">
    <source>
        <dbReference type="SAM" id="Phobius"/>
    </source>
</evidence>
<evidence type="ECO:0000256" key="1">
    <source>
        <dbReference type="SAM" id="MobiDB-lite"/>
    </source>
</evidence>
<feature type="region of interest" description="Disordered" evidence="1">
    <location>
        <begin position="1"/>
        <end position="20"/>
    </location>
</feature>
<reference evidence="3 4" key="1">
    <citation type="journal article" date="2018" name="ISME J.">
        <title>A methanotrophic archaeon couples anaerobic oxidation of methane to Fe(III) reduction.</title>
        <authorList>
            <person name="Cai C."/>
            <person name="Leu A.O."/>
            <person name="Xie G.J."/>
            <person name="Guo J."/>
            <person name="Feng Y."/>
            <person name="Zhao J.X."/>
            <person name="Tyson G.W."/>
            <person name="Yuan Z."/>
            <person name="Hu S."/>
        </authorList>
    </citation>
    <scope>NUCLEOTIDE SEQUENCE [LARGE SCALE GENOMIC DNA]</scope>
    <source>
        <strain evidence="3">FeB_12</strain>
    </source>
</reference>
<accession>A0A855X3B3</accession>
<feature type="compositionally biased region" description="Basic and acidic residues" evidence="1">
    <location>
        <begin position="1"/>
        <end position="17"/>
    </location>
</feature>
<feature type="transmembrane region" description="Helical" evidence="2">
    <location>
        <begin position="397"/>
        <end position="418"/>
    </location>
</feature>
<keyword evidence="2" id="KW-1133">Transmembrane helix</keyword>
<dbReference type="Proteomes" id="UP000250918">
    <property type="component" value="Unassembled WGS sequence"/>
</dbReference>
<keyword evidence="2" id="KW-0472">Membrane</keyword>
<evidence type="ECO:0000313" key="3">
    <source>
        <dbReference type="EMBL" id="PWB75187.1"/>
    </source>
</evidence>
<feature type="transmembrane region" description="Helical" evidence="2">
    <location>
        <begin position="367"/>
        <end position="385"/>
    </location>
</feature>
<feature type="transmembrane region" description="Helical" evidence="2">
    <location>
        <begin position="303"/>
        <end position="324"/>
    </location>
</feature>